<evidence type="ECO:0000313" key="5">
    <source>
        <dbReference type="EMBL" id="MCI5756553.1"/>
    </source>
</evidence>
<accession>R6TJH7</accession>
<sequence length="121" mass="13404">MDGKETVISCGRVSIEPDEEGSVIFRLKGELDHHSVKEIRETIDGKLIDYRPLSVILDLSGVTFTDSAGLGLILGRYTRISGYGGKMKLTGVSDEFMKILRLAGTDRFIEAEKRKRTQTAV</sequence>
<evidence type="ECO:0000313" key="6">
    <source>
        <dbReference type="Proteomes" id="UP000017938"/>
    </source>
</evidence>
<protein>
    <recommendedName>
        <fullName evidence="2">Anti-sigma factor antagonist</fullName>
    </recommendedName>
</protein>
<dbReference type="InterPro" id="IPR003658">
    <property type="entry name" value="Anti-sigma_ant"/>
</dbReference>
<evidence type="ECO:0000256" key="1">
    <source>
        <dbReference type="ARBA" id="ARBA00009013"/>
    </source>
</evidence>
<feature type="domain" description="STAS" evidence="3">
    <location>
        <begin position="20"/>
        <end position="121"/>
    </location>
</feature>
<dbReference type="InterPro" id="IPR036513">
    <property type="entry name" value="STAS_dom_sf"/>
</dbReference>
<dbReference type="EMBL" id="JALEMU010000162">
    <property type="protein sequence ID" value="MCI5756553.1"/>
    <property type="molecule type" value="Genomic_DNA"/>
</dbReference>
<dbReference type="PANTHER" id="PTHR33495">
    <property type="entry name" value="ANTI-SIGMA FACTOR ANTAGONIST TM_1081-RELATED-RELATED"/>
    <property type="match status" value="1"/>
</dbReference>
<proteinExistence type="inferred from homology"/>
<dbReference type="GO" id="GO:0043856">
    <property type="term" value="F:anti-sigma factor antagonist activity"/>
    <property type="evidence" value="ECO:0007669"/>
    <property type="project" value="InterPro"/>
</dbReference>
<evidence type="ECO:0000256" key="2">
    <source>
        <dbReference type="RuleBase" id="RU003749"/>
    </source>
</evidence>
<dbReference type="InterPro" id="IPR002645">
    <property type="entry name" value="STAS_dom"/>
</dbReference>
<evidence type="ECO:0000313" key="7">
    <source>
        <dbReference type="Proteomes" id="UP001139365"/>
    </source>
</evidence>
<dbReference type="STRING" id="1263015.BN580_01268"/>
<dbReference type="Gene3D" id="3.30.750.24">
    <property type="entry name" value="STAS domain"/>
    <property type="match status" value="1"/>
</dbReference>
<reference evidence="5 7" key="2">
    <citation type="submission" date="2022-03" db="EMBL/GenBank/DDBJ databases">
        <title>Metagenome-assembled genomes from swine fecal metagenomes.</title>
        <authorList>
            <person name="Holman D.B."/>
            <person name="Kommadath A."/>
        </authorList>
    </citation>
    <scope>NUCLEOTIDE SEQUENCE [LARGE SCALE GENOMIC DNA]</scope>
    <source>
        <strain evidence="5">SUG147</strain>
    </source>
</reference>
<dbReference type="NCBIfam" id="TIGR00377">
    <property type="entry name" value="ant_ant_sig"/>
    <property type="match status" value="1"/>
</dbReference>
<dbReference type="Proteomes" id="UP000017938">
    <property type="component" value="Unassembled WGS sequence"/>
</dbReference>
<dbReference type="AlphaFoldDB" id="R6TJH7"/>
<comment type="caution">
    <text evidence="4">The sequence shown here is derived from an EMBL/GenBank/DDBJ whole genome shotgun (WGS) entry which is preliminary data.</text>
</comment>
<name>R6TJH7_9BACT</name>
<gene>
    <name evidence="4" type="ORF">BN580_01268</name>
    <name evidence="5" type="ORF">MR241_09715</name>
</gene>
<evidence type="ECO:0000313" key="4">
    <source>
        <dbReference type="EMBL" id="CDC73533.1"/>
    </source>
</evidence>
<comment type="similarity">
    <text evidence="1 2">Belongs to the anti-sigma-factor antagonist family.</text>
</comment>
<dbReference type="PROSITE" id="PS50801">
    <property type="entry name" value="STAS"/>
    <property type="match status" value="1"/>
</dbReference>
<organism evidence="4 6">
    <name type="scientific">Candidatus Colimorpha enterica</name>
    <dbReference type="NCBI Taxonomy" id="3083063"/>
    <lineage>
        <taxon>Bacteria</taxon>
        <taxon>Pseudomonadati</taxon>
        <taxon>Bacteroidota</taxon>
        <taxon>Bacteroidia</taxon>
        <taxon>Bacteroidales</taxon>
        <taxon>Candidatus Colimorpha</taxon>
    </lineage>
</organism>
<dbReference type="SUPFAM" id="SSF52091">
    <property type="entry name" value="SpoIIaa-like"/>
    <property type="match status" value="1"/>
</dbReference>
<dbReference type="Pfam" id="PF01740">
    <property type="entry name" value="STAS"/>
    <property type="match status" value="1"/>
</dbReference>
<dbReference type="EMBL" id="CBFW010000165">
    <property type="protein sequence ID" value="CDC73533.1"/>
    <property type="molecule type" value="Genomic_DNA"/>
</dbReference>
<dbReference type="Proteomes" id="UP001139365">
    <property type="component" value="Unassembled WGS sequence"/>
</dbReference>
<evidence type="ECO:0000259" key="3">
    <source>
        <dbReference type="PROSITE" id="PS50801"/>
    </source>
</evidence>
<reference evidence="4" key="1">
    <citation type="submission" date="2012-11" db="EMBL/GenBank/DDBJ databases">
        <title>Dependencies among metagenomic species, viruses, plasmids and units of genetic variation.</title>
        <authorList>
            <person name="Nielsen H.B."/>
            <person name="Almeida M."/>
            <person name="Juncker A.S."/>
            <person name="Rasmussen S."/>
            <person name="Li J."/>
            <person name="Sunagawa S."/>
            <person name="Plichta D."/>
            <person name="Gautier L."/>
            <person name="Le Chatelier E."/>
            <person name="Peletier E."/>
            <person name="Bonde I."/>
            <person name="Nielsen T."/>
            <person name="Manichanh C."/>
            <person name="Arumugam M."/>
            <person name="Batto J."/>
            <person name="Santos M.B.Q.D."/>
            <person name="Blom N."/>
            <person name="Borruel N."/>
            <person name="Burgdorf K.S."/>
            <person name="Boumezbeur F."/>
            <person name="Casellas F."/>
            <person name="Dore J."/>
            <person name="Guarner F."/>
            <person name="Hansen T."/>
            <person name="Hildebrand F."/>
            <person name="Kaas R.S."/>
            <person name="Kennedy S."/>
            <person name="Kristiansen K."/>
            <person name="Kultima J.R."/>
            <person name="Leonard P."/>
            <person name="Levenez F."/>
            <person name="Lund O."/>
            <person name="Moumen B."/>
            <person name="Le Paslier D."/>
            <person name="Pons N."/>
            <person name="Pedersen O."/>
            <person name="Prifti E."/>
            <person name="Qin J."/>
            <person name="Raes J."/>
            <person name="Tap J."/>
            <person name="Tims S."/>
            <person name="Ussery D.W."/>
            <person name="Yamada T."/>
            <person name="MetaHit consortium"/>
            <person name="Renault P."/>
            <person name="Sicheritz-Ponten T."/>
            <person name="Bork P."/>
            <person name="Wang J."/>
            <person name="Brunak S."/>
            <person name="Ehrlich S.D."/>
        </authorList>
    </citation>
    <scope>NUCLEOTIDE SEQUENCE [LARGE SCALE GENOMIC DNA]</scope>
</reference>
<dbReference type="CDD" id="cd07043">
    <property type="entry name" value="STAS_anti-anti-sigma_factors"/>
    <property type="match status" value="1"/>
</dbReference>